<gene>
    <name evidence="1" type="ORF">MM171A00126_0069</name>
    <name evidence="2" type="ORF">MM171B00120_0059</name>
</gene>
<reference evidence="1" key="1">
    <citation type="submission" date="2020-03" db="EMBL/GenBank/DDBJ databases">
        <title>The deep terrestrial virosphere.</title>
        <authorList>
            <person name="Holmfeldt K."/>
            <person name="Nilsson E."/>
            <person name="Simone D."/>
            <person name="Lopez-Fernandez M."/>
            <person name="Wu X."/>
            <person name="de Brujin I."/>
            <person name="Lundin D."/>
            <person name="Andersson A."/>
            <person name="Bertilsson S."/>
            <person name="Dopson M."/>
        </authorList>
    </citation>
    <scope>NUCLEOTIDE SEQUENCE</scope>
    <source>
        <strain evidence="1">MM171A00126</strain>
        <strain evidence="2">MM171B00120</strain>
    </source>
</reference>
<dbReference type="EMBL" id="MT143706">
    <property type="protein sequence ID" value="QJB01229.1"/>
    <property type="molecule type" value="Genomic_DNA"/>
</dbReference>
<name>A0A6M3M8K4_9ZZZZ</name>
<sequence>MNSIDWNLAPEGATHALPTTVGSKFFKQDHAAYDWVNGKWRHMGPDLGECVFAPNLIERPAPQNDESQNVARTEWDGEGLPPIGATCEVDVAGVWISGVVLAHCLPPKEGFAVAQIDDEIGIAIGVAHDFRTLRTPEQIAADEREKARDDALNTMTGEGWTDGETEEQWQFRLKIVGEMLNMGFRKP</sequence>
<proteinExistence type="predicted"/>
<protein>
    <submittedName>
        <fullName evidence="1">Uncharacterized protein</fullName>
    </submittedName>
</protein>
<accession>A0A6M3M8K4</accession>
<organism evidence="1">
    <name type="scientific">viral metagenome</name>
    <dbReference type="NCBI Taxonomy" id="1070528"/>
    <lineage>
        <taxon>unclassified sequences</taxon>
        <taxon>metagenomes</taxon>
        <taxon>organismal metagenomes</taxon>
    </lineage>
</organism>
<evidence type="ECO:0000313" key="2">
    <source>
        <dbReference type="EMBL" id="QJB05163.1"/>
    </source>
</evidence>
<evidence type="ECO:0000313" key="1">
    <source>
        <dbReference type="EMBL" id="QJB01229.1"/>
    </source>
</evidence>
<dbReference type="EMBL" id="MT143895">
    <property type="protein sequence ID" value="QJB05163.1"/>
    <property type="molecule type" value="Genomic_DNA"/>
</dbReference>
<dbReference type="AlphaFoldDB" id="A0A6M3M8K4"/>